<dbReference type="SUPFAM" id="SSF57756">
    <property type="entry name" value="Retrovirus zinc finger-like domains"/>
    <property type="match status" value="1"/>
</dbReference>
<name>A0A9N9AKC8_9GLOM</name>
<feature type="region of interest" description="Disordered" evidence="1">
    <location>
        <begin position="37"/>
        <end position="120"/>
    </location>
</feature>
<dbReference type="Gene3D" id="4.10.60.10">
    <property type="entry name" value="Zinc finger, CCHC-type"/>
    <property type="match status" value="1"/>
</dbReference>
<dbReference type="AlphaFoldDB" id="A0A9N9AKC8"/>
<evidence type="ECO:0000313" key="3">
    <source>
        <dbReference type="Proteomes" id="UP000789706"/>
    </source>
</evidence>
<dbReference type="GO" id="GO:0008270">
    <property type="term" value="F:zinc ion binding"/>
    <property type="evidence" value="ECO:0007669"/>
    <property type="project" value="InterPro"/>
</dbReference>
<dbReference type="InterPro" id="IPR036875">
    <property type="entry name" value="Znf_CCHC_sf"/>
</dbReference>
<dbReference type="InterPro" id="IPR039715">
    <property type="entry name" value="ZCCHC10"/>
</dbReference>
<dbReference type="PANTHER" id="PTHR13491">
    <property type="entry name" value="ZCCHC10 PROTEIN"/>
    <property type="match status" value="1"/>
</dbReference>
<dbReference type="Pfam" id="PF13917">
    <property type="entry name" value="zf-CCHC_3"/>
    <property type="match status" value="1"/>
</dbReference>
<comment type="caution">
    <text evidence="2">The sequence shown here is derived from an EMBL/GenBank/DDBJ whole genome shotgun (WGS) entry which is preliminary data.</text>
</comment>
<feature type="compositionally biased region" description="Low complexity" evidence="1">
    <location>
        <begin position="76"/>
        <end position="106"/>
    </location>
</feature>
<gene>
    <name evidence="2" type="ORF">DEBURN_LOCUS6268</name>
</gene>
<keyword evidence="3" id="KW-1185">Reference proteome</keyword>
<evidence type="ECO:0000256" key="1">
    <source>
        <dbReference type="SAM" id="MobiDB-lite"/>
    </source>
</evidence>
<dbReference type="OrthoDB" id="437973at2759"/>
<dbReference type="PANTHER" id="PTHR13491:SF0">
    <property type="entry name" value="ZINC FINGER CCHC DOMAIN-CONTAINING PROTEIN 10"/>
    <property type="match status" value="1"/>
</dbReference>
<reference evidence="2" key="1">
    <citation type="submission" date="2021-06" db="EMBL/GenBank/DDBJ databases">
        <authorList>
            <person name="Kallberg Y."/>
            <person name="Tangrot J."/>
            <person name="Rosling A."/>
        </authorList>
    </citation>
    <scope>NUCLEOTIDE SEQUENCE</scope>
    <source>
        <strain evidence="2">AZ414A</strain>
    </source>
</reference>
<protein>
    <submittedName>
        <fullName evidence="2">4911_t:CDS:1</fullName>
    </submittedName>
</protein>
<proteinExistence type="predicted"/>
<dbReference type="Proteomes" id="UP000789706">
    <property type="component" value="Unassembled WGS sequence"/>
</dbReference>
<accession>A0A9N9AKC8</accession>
<feature type="compositionally biased region" description="Basic and acidic residues" evidence="1">
    <location>
        <begin position="51"/>
        <end position="74"/>
    </location>
</feature>
<organism evidence="2 3">
    <name type="scientific">Diversispora eburnea</name>
    <dbReference type="NCBI Taxonomy" id="1213867"/>
    <lineage>
        <taxon>Eukaryota</taxon>
        <taxon>Fungi</taxon>
        <taxon>Fungi incertae sedis</taxon>
        <taxon>Mucoromycota</taxon>
        <taxon>Glomeromycotina</taxon>
        <taxon>Glomeromycetes</taxon>
        <taxon>Diversisporales</taxon>
        <taxon>Diversisporaceae</taxon>
        <taxon>Diversispora</taxon>
    </lineage>
</organism>
<sequence length="120" mass="13260">MNKSNFSAPTPKTQCQRCLEYGHWTAECKNDRVYKARPTRTQQLTKPLKPIKIELPEDLMPKKDKEIADKEEKAPTSSESESSSDSSSASSSSGDSDSETTNSTTSSEEEEESANLLVII</sequence>
<evidence type="ECO:0000313" key="2">
    <source>
        <dbReference type="EMBL" id="CAG8533727.1"/>
    </source>
</evidence>
<dbReference type="EMBL" id="CAJVPK010000628">
    <property type="protein sequence ID" value="CAG8533727.1"/>
    <property type="molecule type" value="Genomic_DNA"/>
</dbReference>
<dbReference type="GO" id="GO:0003676">
    <property type="term" value="F:nucleic acid binding"/>
    <property type="evidence" value="ECO:0007669"/>
    <property type="project" value="InterPro"/>
</dbReference>